<gene>
    <name evidence="3" type="ORF">C5N92_10205</name>
</gene>
<accession>A0A328BYU3</accession>
<reference evidence="4" key="1">
    <citation type="submission" date="2018-02" db="EMBL/GenBank/DDBJ databases">
        <title>Glaesserella australis sp. nov., isolated from the lungs of pigs.</title>
        <authorList>
            <person name="Turni C."/>
            <person name="Christensen H."/>
        </authorList>
    </citation>
    <scope>NUCLEOTIDE SEQUENCE [LARGE SCALE GENOMIC DNA]</scope>
    <source>
        <strain evidence="4">HS4635</strain>
    </source>
</reference>
<protein>
    <submittedName>
        <fullName evidence="3">Restriction endonuclease subunit M</fullName>
    </submittedName>
</protein>
<dbReference type="RefSeq" id="WP_111750750.1">
    <property type="nucleotide sequence ID" value="NZ_PTPX01000019.1"/>
</dbReference>
<dbReference type="SUPFAM" id="SSF53335">
    <property type="entry name" value="S-adenosyl-L-methionine-dependent methyltransferases"/>
    <property type="match status" value="1"/>
</dbReference>
<keyword evidence="4" id="KW-1185">Reference proteome</keyword>
<proteinExistence type="inferred from homology"/>
<keyword evidence="3" id="KW-0255">Endonuclease</keyword>
<dbReference type="GO" id="GO:0004519">
    <property type="term" value="F:endonuclease activity"/>
    <property type="evidence" value="ECO:0007669"/>
    <property type="project" value="UniProtKB-KW"/>
</dbReference>
<dbReference type="EMBL" id="PTPX01000019">
    <property type="protein sequence ID" value="RAL18000.1"/>
    <property type="molecule type" value="Genomic_DNA"/>
</dbReference>
<dbReference type="InterPro" id="IPR029063">
    <property type="entry name" value="SAM-dependent_MTases_sf"/>
</dbReference>
<dbReference type="GO" id="GO:0003677">
    <property type="term" value="F:DNA binding"/>
    <property type="evidence" value="ECO:0007669"/>
    <property type="project" value="InterPro"/>
</dbReference>
<organism evidence="3 4">
    <name type="scientific">Glaesserella australis</name>
    <dbReference type="NCBI Taxonomy" id="2094024"/>
    <lineage>
        <taxon>Bacteria</taxon>
        <taxon>Pseudomonadati</taxon>
        <taxon>Pseudomonadota</taxon>
        <taxon>Gammaproteobacteria</taxon>
        <taxon>Pasteurellales</taxon>
        <taxon>Pasteurellaceae</taxon>
        <taxon>Glaesserella</taxon>
    </lineage>
</organism>
<evidence type="ECO:0000313" key="4">
    <source>
        <dbReference type="Proteomes" id="UP000248689"/>
    </source>
</evidence>
<evidence type="ECO:0000256" key="1">
    <source>
        <dbReference type="ARBA" id="ARBA00006594"/>
    </source>
</evidence>
<sequence>MENFEQQFIQLFQRIAPHYRRSEVFYDFITLSALDMYQVTYRSETAPALLERFNHARARYSEEEFTALAQLLAITVDALTQQRYDFLGSVFMSLDLGDGYKGQYFTPSHIADFMAKVTLSDCQKVIQRRGFITLSEPSCGSGVMVIGCINHLIDAGYNPQQCLWVHCQDIDFIAAMMCYIQLSLLHIPACIVVGDTLLNETKIQMYTLAHLMGNWFHKLEQKMPSAADMIDSVNIDSENSEQPIPQGQLPLLIVSDDIGENEVIFY</sequence>
<comment type="caution">
    <text evidence="3">The sequence shown here is derived from an EMBL/GenBank/DDBJ whole genome shotgun (WGS) entry which is preliminary data.</text>
</comment>
<keyword evidence="3" id="KW-0378">Hydrolase</keyword>
<dbReference type="Gene3D" id="3.40.50.150">
    <property type="entry name" value="Vaccinia Virus protein VP39"/>
    <property type="match status" value="1"/>
</dbReference>
<feature type="domain" description="DNA methylase adenine-specific" evidence="2">
    <location>
        <begin position="100"/>
        <end position="214"/>
    </location>
</feature>
<keyword evidence="3" id="KW-0540">Nuclease</keyword>
<dbReference type="OrthoDB" id="9784823at2"/>
<dbReference type="InterPro" id="IPR003356">
    <property type="entry name" value="DNA_methylase_A-5"/>
</dbReference>
<dbReference type="Proteomes" id="UP000248689">
    <property type="component" value="Unassembled WGS sequence"/>
</dbReference>
<name>A0A328BYU3_9PAST</name>
<dbReference type="GO" id="GO:0008170">
    <property type="term" value="F:N-methyltransferase activity"/>
    <property type="evidence" value="ECO:0007669"/>
    <property type="project" value="InterPro"/>
</dbReference>
<dbReference type="Pfam" id="PF02384">
    <property type="entry name" value="N6_Mtase"/>
    <property type="match status" value="1"/>
</dbReference>
<dbReference type="AlphaFoldDB" id="A0A328BYU3"/>
<dbReference type="PRINTS" id="PR00507">
    <property type="entry name" value="N12N6MTFRASE"/>
</dbReference>
<dbReference type="PROSITE" id="PS50007">
    <property type="entry name" value="PIPLC_X_DOMAIN"/>
    <property type="match status" value="1"/>
</dbReference>
<evidence type="ECO:0000259" key="2">
    <source>
        <dbReference type="Pfam" id="PF02384"/>
    </source>
</evidence>
<evidence type="ECO:0000313" key="3">
    <source>
        <dbReference type="EMBL" id="RAL18000.1"/>
    </source>
</evidence>
<comment type="similarity">
    <text evidence="1">Belongs to the N(4)/N(6)-methyltransferase family.</text>
</comment>